<dbReference type="AlphaFoldDB" id="A0ABD7KD94"/>
<evidence type="ECO:0000313" key="1">
    <source>
        <dbReference type="EMBL" id="SAA67572.1"/>
    </source>
</evidence>
<keyword evidence="3" id="KW-1185">Reference proteome</keyword>
<protein>
    <submittedName>
        <fullName evidence="2">Uncharacterized protein</fullName>
    </submittedName>
</protein>
<organism evidence="2 4">
    <name type="scientific">Enterobacter roggenkampii</name>
    <dbReference type="NCBI Taxonomy" id="1812935"/>
    <lineage>
        <taxon>Bacteria</taxon>
        <taxon>Pseudomonadati</taxon>
        <taxon>Pseudomonadota</taxon>
        <taxon>Gammaproteobacteria</taxon>
        <taxon>Enterobacterales</taxon>
        <taxon>Enterobacteriaceae</taxon>
        <taxon>Enterobacter</taxon>
        <taxon>Enterobacter cloacae complex</taxon>
    </lineage>
</organism>
<comment type="caution">
    <text evidence="2">The sequence shown here is derived from an EMBL/GenBank/DDBJ whole genome shotgun (WGS) entry which is preliminary data.</text>
</comment>
<name>A0ABD7KD94_9ENTR</name>
<dbReference type="Proteomes" id="UP000077063">
    <property type="component" value="Unassembled WGS sequence"/>
</dbReference>
<dbReference type="EMBL" id="FKDK01000009">
    <property type="protein sequence ID" value="SAA67572.1"/>
    <property type="molecule type" value="Genomic_DNA"/>
</dbReference>
<dbReference type="EMBL" id="FKDD01000003">
    <property type="protein sequence ID" value="SAB66662.1"/>
    <property type="molecule type" value="Genomic_DNA"/>
</dbReference>
<dbReference type="Proteomes" id="UP000077278">
    <property type="component" value="Unassembled WGS sequence"/>
</dbReference>
<evidence type="ECO:0000313" key="3">
    <source>
        <dbReference type="Proteomes" id="UP000077063"/>
    </source>
</evidence>
<evidence type="ECO:0000313" key="2">
    <source>
        <dbReference type="EMBL" id="SAB66662.1"/>
    </source>
</evidence>
<sequence length="39" mass="4694">MIKRHAELRRTCETYWNEVCVTSVKPQKMEKYALNHSVN</sequence>
<evidence type="ECO:0000313" key="4">
    <source>
        <dbReference type="Proteomes" id="UP000077278"/>
    </source>
</evidence>
<accession>A0ABD7KD94</accession>
<reference evidence="3 4" key="1">
    <citation type="submission" date="2016-03" db="EMBL/GenBank/DDBJ databases">
        <authorList>
            <consortium name="Pathogen Informatics"/>
        </authorList>
    </citation>
    <scope>NUCLEOTIDE SEQUENCE [LARGE SCALE GENOMIC DNA]</scope>
    <source>
        <strain evidence="3">e2161</strain>
        <strain evidence="1">E2161</strain>
        <strain evidence="4">e264</strain>
        <strain evidence="2">E264</strain>
    </source>
</reference>
<gene>
    <name evidence="2" type="ORF">SAMEA2273136_00959</name>
    <name evidence="1" type="ORF">SAMEA2273443_02573</name>
</gene>
<proteinExistence type="predicted"/>